<feature type="region of interest" description="Disordered" evidence="1">
    <location>
        <begin position="21"/>
        <end position="59"/>
    </location>
</feature>
<protein>
    <submittedName>
        <fullName evidence="2">Uncharacterized protein</fullName>
    </submittedName>
</protein>
<sequence>MAVAPCGTVFDSRTATAYAVVPGRVTGRPPPSQAVARPSRQPPPTRAGTTPECDAHPPDTGCTPFVRACAPTSLRGTRTPLPHPIHPPPHESHITAPTSTNTRSAYAS</sequence>
<dbReference type="Proteomes" id="UP001051844">
    <property type="component" value="Unassembled WGS sequence"/>
</dbReference>
<evidence type="ECO:0000313" key="3">
    <source>
        <dbReference type="Proteomes" id="UP001051844"/>
    </source>
</evidence>
<evidence type="ECO:0000256" key="1">
    <source>
        <dbReference type="SAM" id="MobiDB-lite"/>
    </source>
</evidence>
<organism evidence="2 3">
    <name type="scientific">Streptomyces albidoflavus</name>
    <dbReference type="NCBI Taxonomy" id="1886"/>
    <lineage>
        <taxon>Bacteria</taxon>
        <taxon>Bacillati</taxon>
        <taxon>Actinomycetota</taxon>
        <taxon>Actinomycetes</taxon>
        <taxon>Kitasatosporales</taxon>
        <taxon>Streptomycetaceae</taxon>
        <taxon>Streptomyces</taxon>
        <taxon>Streptomyces albidoflavus group</taxon>
    </lineage>
</organism>
<feature type="compositionally biased region" description="Polar residues" evidence="1">
    <location>
        <begin position="95"/>
        <end position="108"/>
    </location>
</feature>
<dbReference type="AlphaFoldDB" id="A0AA37BXT5"/>
<dbReference type="EMBL" id="BNDZ01000005">
    <property type="protein sequence ID" value="GHI46224.1"/>
    <property type="molecule type" value="Genomic_DNA"/>
</dbReference>
<proteinExistence type="predicted"/>
<feature type="region of interest" description="Disordered" evidence="1">
    <location>
        <begin position="73"/>
        <end position="108"/>
    </location>
</feature>
<gene>
    <name evidence="2" type="ORF">ScoT_23980</name>
</gene>
<accession>A0AA37BXT5</accession>
<evidence type="ECO:0000313" key="2">
    <source>
        <dbReference type="EMBL" id="GHI46224.1"/>
    </source>
</evidence>
<reference evidence="2" key="1">
    <citation type="submission" date="2022-09" db="EMBL/GenBank/DDBJ databases">
        <title>Whole genome shotgun sequence of Streptomyces albidoflavus NBRC 12854.</title>
        <authorList>
            <person name="Komaki H."/>
            <person name="Tamura T."/>
        </authorList>
    </citation>
    <scope>NUCLEOTIDE SEQUENCE</scope>
    <source>
        <strain evidence="2">NBRC 12854</strain>
    </source>
</reference>
<comment type="caution">
    <text evidence="2">The sequence shown here is derived from an EMBL/GenBank/DDBJ whole genome shotgun (WGS) entry which is preliminary data.</text>
</comment>
<name>A0AA37BXT5_9ACTN</name>